<evidence type="ECO:0000259" key="5">
    <source>
        <dbReference type="Pfam" id="PF08392"/>
    </source>
</evidence>
<keyword evidence="7" id="KW-1185">Reference proteome</keyword>
<dbReference type="InterPro" id="IPR016039">
    <property type="entry name" value="Thiolase-like"/>
</dbReference>
<evidence type="ECO:0000256" key="3">
    <source>
        <dbReference type="ARBA" id="ARBA00023315"/>
    </source>
</evidence>
<sequence>MRVLSVRGALPAHRHRQEEITEAVAGSLLAGRVDRAVLERFHRNAGVGTRHTALPLERYGRLRDFGESNDAFIEAGVELGARAVVDALKAVDLAPPDVDLVVSATVTGLAVPSLDARVAAVTGMRDDVVRVPIVGLGCVAGAAGIARLHDHLVGHPDAVAVLMSVELCSLTLQRDDVSVPNLVASGLFGDGAAAVVAAGSRRAEQLVDGVRVQPEVLAARSRLYPDSERTMGWDVGAGGLRIVLDAAVPDLVRRYLGDDVRRFLADHGLGHADVGWYVAHPGGPKVLEALQDALQVDRDALALTWDSLRRIGNLSSASVLHVLADTLGSRPPRPGSYGLMLAMGPGFCSELVLLRAPA</sequence>
<dbReference type="Pfam" id="PF02797">
    <property type="entry name" value="Chal_sti_synt_C"/>
    <property type="match status" value="1"/>
</dbReference>
<dbReference type="Gene3D" id="3.40.47.10">
    <property type="match status" value="2"/>
</dbReference>
<evidence type="ECO:0000256" key="2">
    <source>
        <dbReference type="ARBA" id="ARBA00022679"/>
    </source>
</evidence>
<gene>
    <name evidence="6" type="ORF">GCM10023215_55280</name>
</gene>
<reference evidence="7" key="1">
    <citation type="journal article" date="2019" name="Int. J. Syst. Evol. Microbiol.">
        <title>The Global Catalogue of Microorganisms (GCM) 10K type strain sequencing project: providing services to taxonomists for standard genome sequencing and annotation.</title>
        <authorList>
            <consortium name="The Broad Institute Genomics Platform"/>
            <consortium name="The Broad Institute Genome Sequencing Center for Infectious Disease"/>
            <person name="Wu L."/>
            <person name="Ma J."/>
        </authorList>
    </citation>
    <scope>NUCLEOTIDE SEQUENCE [LARGE SCALE GENOMIC DNA]</scope>
    <source>
        <strain evidence="7">JCM 18055</strain>
    </source>
</reference>
<name>A0ABP8XJV7_9PSEU</name>
<comment type="similarity">
    <text evidence="1">Belongs to the thiolase-like superfamily. Chalcone/stilbene synthases family.</text>
</comment>
<accession>A0ABP8XJV7</accession>
<dbReference type="SUPFAM" id="SSF53901">
    <property type="entry name" value="Thiolase-like"/>
    <property type="match status" value="1"/>
</dbReference>
<dbReference type="Proteomes" id="UP001500325">
    <property type="component" value="Unassembled WGS sequence"/>
</dbReference>
<keyword evidence="2" id="KW-0808">Transferase</keyword>
<protein>
    <submittedName>
        <fullName evidence="6">3-oxoacyl-[acyl-carrier-protein] synthase III C-terminal domain-containing protein</fullName>
    </submittedName>
</protein>
<evidence type="ECO:0000259" key="4">
    <source>
        <dbReference type="Pfam" id="PF02797"/>
    </source>
</evidence>
<comment type="caution">
    <text evidence="6">The sequence shown here is derived from an EMBL/GenBank/DDBJ whole genome shotgun (WGS) entry which is preliminary data.</text>
</comment>
<evidence type="ECO:0000313" key="6">
    <source>
        <dbReference type="EMBL" id="GAA4707342.1"/>
    </source>
</evidence>
<dbReference type="CDD" id="cd00831">
    <property type="entry name" value="CHS_like"/>
    <property type="match status" value="1"/>
</dbReference>
<dbReference type="InterPro" id="IPR013601">
    <property type="entry name" value="FAE1_typ3_polyketide_synth"/>
</dbReference>
<keyword evidence="3" id="KW-0012">Acyltransferase</keyword>
<dbReference type="PANTHER" id="PTHR11877:SF99">
    <property type="entry name" value="1,3,6,8-TETRAHYDROXYNAPHTHALENE SYNTHASE"/>
    <property type="match status" value="1"/>
</dbReference>
<dbReference type="Pfam" id="PF08392">
    <property type="entry name" value="FAE1_CUT1_RppA"/>
    <property type="match status" value="1"/>
</dbReference>
<dbReference type="InterPro" id="IPR012328">
    <property type="entry name" value="Chalcone/stilbene_synt_C"/>
</dbReference>
<proteinExistence type="inferred from homology"/>
<evidence type="ECO:0000256" key="1">
    <source>
        <dbReference type="ARBA" id="ARBA00005531"/>
    </source>
</evidence>
<feature type="domain" description="FAE" evidence="5">
    <location>
        <begin position="36"/>
        <end position="201"/>
    </location>
</feature>
<dbReference type="InterPro" id="IPR011141">
    <property type="entry name" value="Polyketide_synthase_type-III"/>
</dbReference>
<dbReference type="PANTHER" id="PTHR11877">
    <property type="entry name" value="HYDROXYMETHYLGLUTARYL-COA SYNTHASE"/>
    <property type="match status" value="1"/>
</dbReference>
<dbReference type="PIRSF" id="PIRSF000451">
    <property type="entry name" value="PKS_III"/>
    <property type="match status" value="1"/>
</dbReference>
<dbReference type="EMBL" id="BAABIC010000024">
    <property type="protein sequence ID" value="GAA4707342.1"/>
    <property type="molecule type" value="Genomic_DNA"/>
</dbReference>
<organism evidence="6 7">
    <name type="scientific">Pseudonocardia yuanmonensis</name>
    <dbReference type="NCBI Taxonomy" id="1095914"/>
    <lineage>
        <taxon>Bacteria</taxon>
        <taxon>Bacillati</taxon>
        <taxon>Actinomycetota</taxon>
        <taxon>Actinomycetes</taxon>
        <taxon>Pseudonocardiales</taxon>
        <taxon>Pseudonocardiaceae</taxon>
        <taxon>Pseudonocardia</taxon>
    </lineage>
</organism>
<evidence type="ECO:0000313" key="7">
    <source>
        <dbReference type="Proteomes" id="UP001500325"/>
    </source>
</evidence>
<feature type="domain" description="Chalcone/stilbene synthase C-terminal" evidence="4">
    <location>
        <begin position="217"/>
        <end position="355"/>
    </location>
</feature>